<sequence length="100" mass="10815">MDAAPSVTYASARNPVAAIKTAILRTIEERSDNPRKVWAALCASARVQVNESLTTEQFTTALKYTGTGIQLTPGDTELVLGAEPLTFARFQAFVAENPSW</sequence>
<organism evidence="1">
    <name type="scientific">Pelagomonas calceolata</name>
    <dbReference type="NCBI Taxonomy" id="35677"/>
    <lineage>
        <taxon>Eukaryota</taxon>
        <taxon>Sar</taxon>
        <taxon>Stramenopiles</taxon>
        <taxon>Ochrophyta</taxon>
        <taxon>Pelagophyceae</taxon>
        <taxon>Pelagomonadales</taxon>
        <taxon>Pelagomonadaceae</taxon>
        <taxon>Pelagomonas</taxon>
    </lineage>
</organism>
<reference evidence="1" key="1">
    <citation type="submission" date="2021-01" db="EMBL/GenBank/DDBJ databases">
        <authorList>
            <person name="Corre E."/>
            <person name="Pelletier E."/>
            <person name="Niang G."/>
            <person name="Scheremetjew M."/>
            <person name="Finn R."/>
            <person name="Kale V."/>
            <person name="Holt S."/>
            <person name="Cochrane G."/>
            <person name="Meng A."/>
            <person name="Brown T."/>
            <person name="Cohen L."/>
        </authorList>
    </citation>
    <scope>NUCLEOTIDE SEQUENCE</scope>
    <source>
        <strain evidence="1">CCMP1756</strain>
    </source>
</reference>
<gene>
    <name evidence="1" type="ORF">PCAL00307_LOCUS17674</name>
</gene>
<accession>A0A7S4EBM0</accession>
<dbReference type="AlphaFoldDB" id="A0A7S4EBM0"/>
<dbReference type="EMBL" id="HBIW01020544">
    <property type="protein sequence ID" value="CAE0702229.1"/>
    <property type="molecule type" value="Transcribed_RNA"/>
</dbReference>
<name>A0A7S4EBM0_9STRA</name>
<protein>
    <submittedName>
        <fullName evidence="1">Uncharacterized protein</fullName>
    </submittedName>
</protein>
<proteinExistence type="predicted"/>
<evidence type="ECO:0000313" key="1">
    <source>
        <dbReference type="EMBL" id="CAE0702229.1"/>
    </source>
</evidence>